<dbReference type="InterPro" id="IPR000297">
    <property type="entry name" value="PPIase_PpiC"/>
</dbReference>
<dbReference type="PANTHER" id="PTHR47637:SF1">
    <property type="entry name" value="CHAPERONE SURA"/>
    <property type="match status" value="1"/>
</dbReference>
<feature type="chain" id="PRO_5012274191" evidence="3">
    <location>
        <begin position="30"/>
        <end position="481"/>
    </location>
</feature>
<reference evidence="7" key="2">
    <citation type="submission" date="2016-11" db="EMBL/GenBank/DDBJ databases">
        <authorList>
            <person name="Varghese N."/>
            <person name="Submissions S."/>
        </authorList>
    </citation>
    <scope>NUCLEOTIDE SEQUENCE [LARGE SCALE GENOMIC DNA]</scope>
    <source>
        <strain evidence="7">DSM 19859</strain>
    </source>
</reference>
<dbReference type="SUPFAM" id="SSF54534">
    <property type="entry name" value="FKBP-like"/>
    <property type="match status" value="2"/>
</dbReference>
<dbReference type="Proteomes" id="UP000290037">
    <property type="component" value="Unassembled WGS sequence"/>
</dbReference>
<keyword evidence="1 3" id="KW-0732">Signal</keyword>
<dbReference type="InterPro" id="IPR050280">
    <property type="entry name" value="OMP_Chaperone_SurA"/>
</dbReference>
<dbReference type="EMBL" id="QOVN01000004">
    <property type="protein sequence ID" value="RXG28910.1"/>
    <property type="molecule type" value="Genomic_DNA"/>
</dbReference>
<proteinExistence type="predicted"/>
<dbReference type="InterPro" id="IPR046357">
    <property type="entry name" value="PPIase_dom_sf"/>
</dbReference>
<dbReference type="SUPFAM" id="SSF109998">
    <property type="entry name" value="Triger factor/SurA peptide-binding domain-like"/>
    <property type="match status" value="1"/>
</dbReference>
<evidence type="ECO:0000259" key="4">
    <source>
        <dbReference type="PROSITE" id="PS50198"/>
    </source>
</evidence>
<dbReference type="STRING" id="573501.SAMN04487999_0104"/>
<accession>A0A1M5SNQ9</accession>
<reference evidence="5 8" key="3">
    <citation type="submission" date="2018-07" db="EMBL/GenBank/DDBJ databases">
        <title>Leeuwenhoekiella genomics.</title>
        <authorList>
            <person name="Tahon G."/>
            <person name="Willems A."/>
        </authorList>
    </citation>
    <scope>NUCLEOTIDE SEQUENCE [LARGE SCALE GENOMIC DNA]</scope>
    <source>
        <strain evidence="5 8">LMG 24856</strain>
    </source>
</reference>
<dbReference type="Gene3D" id="3.10.50.40">
    <property type="match status" value="2"/>
</dbReference>
<keyword evidence="2" id="KW-0413">Isomerase</keyword>
<evidence type="ECO:0000313" key="8">
    <source>
        <dbReference type="Proteomes" id="UP000290037"/>
    </source>
</evidence>
<dbReference type="Pfam" id="PF00639">
    <property type="entry name" value="Rotamase"/>
    <property type="match status" value="2"/>
</dbReference>
<feature type="domain" description="PpiC" evidence="4">
    <location>
        <begin position="205"/>
        <end position="305"/>
    </location>
</feature>
<evidence type="ECO:0000313" key="6">
    <source>
        <dbReference type="EMBL" id="SHH40132.1"/>
    </source>
</evidence>
<evidence type="ECO:0000256" key="2">
    <source>
        <dbReference type="PROSITE-ProRule" id="PRU00278"/>
    </source>
</evidence>
<dbReference type="Proteomes" id="UP000184240">
    <property type="component" value="Unassembled WGS sequence"/>
</dbReference>
<name>A0A1M5SNQ9_9FLAO</name>
<feature type="domain" description="PpiC" evidence="4">
    <location>
        <begin position="308"/>
        <end position="420"/>
    </location>
</feature>
<organism evidence="6 7">
    <name type="scientific">Leeuwenhoekiella palythoae</name>
    <dbReference type="NCBI Taxonomy" id="573501"/>
    <lineage>
        <taxon>Bacteria</taxon>
        <taxon>Pseudomonadati</taxon>
        <taxon>Bacteroidota</taxon>
        <taxon>Flavobacteriia</taxon>
        <taxon>Flavobacteriales</taxon>
        <taxon>Flavobacteriaceae</taxon>
        <taxon>Leeuwenhoekiella</taxon>
    </lineage>
</organism>
<dbReference type="EMBL" id="FQXT01000001">
    <property type="protein sequence ID" value="SHH40132.1"/>
    <property type="molecule type" value="Genomic_DNA"/>
</dbReference>
<protein>
    <submittedName>
        <fullName evidence="6">Periplasmic chaperone for outer membrane proteins SurA</fullName>
    </submittedName>
</protein>
<keyword evidence="8" id="KW-1185">Reference proteome</keyword>
<dbReference type="OrthoDB" id="14196at2"/>
<evidence type="ECO:0000313" key="7">
    <source>
        <dbReference type="Proteomes" id="UP000184240"/>
    </source>
</evidence>
<gene>
    <name evidence="5" type="ORF">DSM01_2372</name>
    <name evidence="6" type="ORF">SAMN04487999_0104</name>
</gene>
<dbReference type="PROSITE" id="PS50198">
    <property type="entry name" value="PPIC_PPIASE_2"/>
    <property type="match status" value="2"/>
</dbReference>
<dbReference type="AlphaFoldDB" id="A0A1M5SNQ9"/>
<feature type="signal peptide" evidence="3">
    <location>
        <begin position="1"/>
        <end position="29"/>
    </location>
</feature>
<dbReference type="Gene3D" id="1.10.4030.10">
    <property type="entry name" value="Porin chaperone SurA, peptide-binding domain"/>
    <property type="match status" value="1"/>
</dbReference>
<evidence type="ECO:0000256" key="1">
    <source>
        <dbReference type="ARBA" id="ARBA00022729"/>
    </source>
</evidence>
<reference evidence="6" key="1">
    <citation type="submission" date="2016-11" db="EMBL/GenBank/DDBJ databases">
        <authorList>
            <person name="Jaros S."/>
            <person name="Januszkiewicz K."/>
            <person name="Wedrychowicz H."/>
        </authorList>
    </citation>
    <scope>NUCLEOTIDE SEQUENCE [LARGE SCALE GENOMIC DNA]</scope>
    <source>
        <strain evidence="6">DSM 19859</strain>
    </source>
</reference>
<sequence length="481" mass="55121">MQLKTNNLNCITKAFALFLLCGMWSGLTAQEIIDTDAAGDTAQNEEKPLTSGTTFKVDGVAAVVGEYVILESDIQQAIESLKQQKVEGQDLSTCSVMDKLMEDKLYAHHAVIDSVMINEEQVRSYTQQQIDYFINQLGSEEKVLKFYRKEKMSDLKKELLELNRNQELAKAMQQNIVEEIEVTPEEIRSYYKELEEDGLPQFGVELEVSKIQIIPDVPQEEKQKVIDQLNGYRTDILENGSSFATKAVLWSEDESTRGDGGLIRDVDRKSQFVKEFRDVAFSLQEGEVSKPFETEFGYHIIKVEKIRGQKIDLRHILRIPKVTAAAENAAKDEIEKIRKRIEDGEITFAEAAREFSDEKETASDGGIMINPVTQDRMFELKNLPPELYPKVQNLKEGEVSIAFNNPTRTGKTRYEIYTVSDRIEEHEADFAIDYVKIKNFALQAKRIKAIEKWKNEKIAETYIKLNGDYRTCDYSSNWIKQ</sequence>
<dbReference type="GO" id="GO:0003755">
    <property type="term" value="F:peptidyl-prolyl cis-trans isomerase activity"/>
    <property type="evidence" value="ECO:0007669"/>
    <property type="project" value="UniProtKB-KW"/>
</dbReference>
<dbReference type="PANTHER" id="PTHR47637">
    <property type="entry name" value="CHAPERONE SURA"/>
    <property type="match status" value="1"/>
</dbReference>
<evidence type="ECO:0000313" key="5">
    <source>
        <dbReference type="EMBL" id="RXG28910.1"/>
    </source>
</evidence>
<keyword evidence="2" id="KW-0697">Rotamase</keyword>
<dbReference type="InterPro" id="IPR027304">
    <property type="entry name" value="Trigger_fact/SurA_dom_sf"/>
</dbReference>
<evidence type="ECO:0000256" key="3">
    <source>
        <dbReference type="SAM" id="SignalP"/>
    </source>
</evidence>